<sequence length="37" mass="4234">QVGRCNAEREMTRSNPCVMFDLGCRFPMGSFRISYCA</sequence>
<name>A0A8J2LP19_9HEXA</name>
<proteinExistence type="predicted"/>
<gene>
    <name evidence="1" type="ORF">AFUS01_LOCUS43347</name>
</gene>
<comment type="caution">
    <text evidence="1">The sequence shown here is derived from an EMBL/GenBank/DDBJ whole genome shotgun (WGS) entry which is preliminary data.</text>
</comment>
<dbReference type="EMBL" id="CAJVCH010570009">
    <property type="protein sequence ID" value="CAG7833767.1"/>
    <property type="molecule type" value="Genomic_DNA"/>
</dbReference>
<evidence type="ECO:0000313" key="2">
    <source>
        <dbReference type="Proteomes" id="UP000708208"/>
    </source>
</evidence>
<organism evidence="1 2">
    <name type="scientific">Allacma fusca</name>
    <dbReference type="NCBI Taxonomy" id="39272"/>
    <lineage>
        <taxon>Eukaryota</taxon>
        <taxon>Metazoa</taxon>
        <taxon>Ecdysozoa</taxon>
        <taxon>Arthropoda</taxon>
        <taxon>Hexapoda</taxon>
        <taxon>Collembola</taxon>
        <taxon>Symphypleona</taxon>
        <taxon>Sminthuridae</taxon>
        <taxon>Allacma</taxon>
    </lineage>
</organism>
<evidence type="ECO:0000313" key="1">
    <source>
        <dbReference type="EMBL" id="CAG7833767.1"/>
    </source>
</evidence>
<feature type="non-terminal residue" evidence="1">
    <location>
        <position position="1"/>
    </location>
</feature>
<accession>A0A8J2LP19</accession>
<protein>
    <submittedName>
        <fullName evidence="1">Uncharacterized protein</fullName>
    </submittedName>
</protein>
<dbReference type="AlphaFoldDB" id="A0A8J2LP19"/>
<dbReference type="Proteomes" id="UP000708208">
    <property type="component" value="Unassembled WGS sequence"/>
</dbReference>
<keyword evidence="2" id="KW-1185">Reference proteome</keyword>
<reference evidence="1" key="1">
    <citation type="submission" date="2021-06" db="EMBL/GenBank/DDBJ databases">
        <authorList>
            <person name="Hodson N. C."/>
            <person name="Mongue J. A."/>
            <person name="Jaron S. K."/>
        </authorList>
    </citation>
    <scope>NUCLEOTIDE SEQUENCE</scope>
</reference>